<dbReference type="PANTHER" id="PTHR43875">
    <property type="entry name" value="MALTODEXTRIN IMPORT ATP-BINDING PROTEIN MSMX"/>
    <property type="match status" value="1"/>
</dbReference>
<dbReference type="InterPro" id="IPR017871">
    <property type="entry name" value="ABC_transporter-like_CS"/>
</dbReference>
<dbReference type="GO" id="GO:0055052">
    <property type="term" value="C:ATP-binding cassette (ABC) transporter complex, substrate-binding subunit-containing"/>
    <property type="evidence" value="ECO:0007669"/>
    <property type="project" value="TreeGrafter"/>
</dbReference>
<keyword evidence="2" id="KW-0547">Nucleotide-binding</keyword>
<evidence type="ECO:0000256" key="3">
    <source>
        <dbReference type="ARBA" id="ARBA00022840"/>
    </source>
</evidence>
<dbReference type="EC" id="7.6.2.9" evidence="4"/>
<dbReference type="GO" id="GO:0015418">
    <property type="term" value="F:ABC-type quaternary ammonium compound transporting activity"/>
    <property type="evidence" value="ECO:0007669"/>
    <property type="project" value="UniProtKB-EC"/>
</dbReference>
<dbReference type="InterPro" id="IPR027417">
    <property type="entry name" value="P-loop_NTPase"/>
</dbReference>
<proteinExistence type="predicted"/>
<dbReference type="EMBL" id="SGJB01000011">
    <property type="protein sequence ID" value="TQQ84368.1"/>
    <property type="molecule type" value="Genomic_DNA"/>
</dbReference>
<dbReference type="AlphaFoldDB" id="A0A544QUI2"/>
<dbReference type="InterPro" id="IPR008995">
    <property type="entry name" value="Mo/tungstate-bd_C_term_dom"/>
</dbReference>
<evidence type="ECO:0000313" key="6">
    <source>
        <dbReference type="EMBL" id="TQQ84368.1"/>
    </source>
</evidence>
<sequence length="342" mass="38982">MGLKIENLTKKFGDFTAINNINFSINKGEFLAILGPSGCGKTTMLRIIAGFEKTTDGTVSYDNQVLTSKDNTVPVEKRSLGMVFQSFALWPHMTVREHVEFPLKSKRCKMNQEEKKKAADEAIEAMRLTSMQDRYPGQLSGGQRQRVALARAIVEKPQILLMDEPLSALDAELKMSMRREIQDIHRLTNATIVYITHDQSEALALADKIIIMKDGEIEQMGTPEEIYQNPKTEFVATFVSKSNLMEGEWENDIFHSKDGKFIVENKKVDEYFKNRNICPVRPDEIIITKDTDGTEGVVVNRQYNGRENHYTVKAGDVDYKIYSSDTEYHTGDKVYLKYREAI</sequence>
<dbReference type="Proteomes" id="UP000317863">
    <property type="component" value="Unassembled WGS sequence"/>
</dbReference>
<name>A0A544QUI2_9FIRM</name>
<reference evidence="6 7" key="1">
    <citation type="submission" date="2019-02" db="EMBL/GenBank/DDBJ databases">
        <title>Peptostreptococcaceae bacterium ZHW00191 nov., a new bacterium isolated from the human gut.</title>
        <authorList>
            <person name="Zhou H.-W."/>
            <person name="Chen X.-J."/>
        </authorList>
    </citation>
    <scope>NUCLEOTIDE SEQUENCE [LARGE SCALE GENOMIC DNA]</scope>
    <source>
        <strain evidence="6 7">ZHW00191</strain>
    </source>
</reference>
<dbReference type="RefSeq" id="WP_142536187.1">
    <property type="nucleotide sequence ID" value="NZ_SGJB01000011.1"/>
</dbReference>
<keyword evidence="7" id="KW-1185">Reference proteome</keyword>
<evidence type="ECO:0000256" key="1">
    <source>
        <dbReference type="ARBA" id="ARBA00022448"/>
    </source>
</evidence>
<comment type="caution">
    <text evidence="6">The sequence shown here is derived from an EMBL/GenBank/DDBJ whole genome shotgun (WGS) entry which is preliminary data.</text>
</comment>
<dbReference type="InterPro" id="IPR003593">
    <property type="entry name" value="AAA+_ATPase"/>
</dbReference>
<organism evidence="6 7">
    <name type="scientific">Peptacetobacter hominis</name>
    <dbReference type="NCBI Taxonomy" id="2743610"/>
    <lineage>
        <taxon>Bacteria</taxon>
        <taxon>Bacillati</taxon>
        <taxon>Bacillota</taxon>
        <taxon>Clostridia</taxon>
        <taxon>Peptostreptococcales</taxon>
        <taxon>Peptostreptococcaceae</taxon>
        <taxon>Peptacetobacter</taxon>
    </lineage>
</organism>
<dbReference type="PROSITE" id="PS50893">
    <property type="entry name" value="ABC_TRANSPORTER_2"/>
    <property type="match status" value="1"/>
</dbReference>
<dbReference type="InterPro" id="IPR003439">
    <property type="entry name" value="ABC_transporter-like_ATP-bd"/>
</dbReference>
<evidence type="ECO:0000313" key="7">
    <source>
        <dbReference type="Proteomes" id="UP000317863"/>
    </source>
</evidence>
<evidence type="ECO:0000259" key="5">
    <source>
        <dbReference type="PROSITE" id="PS50893"/>
    </source>
</evidence>
<dbReference type="GO" id="GO:0016887">
    <property type="term" value="F:ATP hydrolysis activity"/>
    <property type="evidence" value="ECO:0007669"/>
    <property type="project" value="InterPro"/>
</dbReference>
<dbReference type="FunFam" id="3.40.50.300:FF:000425">
    <property type="entry name" value="Probable ABC transporter, ATP-binding subunit"/>
    <property type="match status" value="1"/>
</dbReference>
<keyword evidence="3 6" id="KW-0067">ATP-binding</keyword>
<dbReference type="OrthoDB" id="9802264at2"/>
<dbReference type="GO" id="GO:0005524">
    <property type="term" value="F:ATP binding"/>
    <property type="evidence" value="ECO:0007669"/>
    <property type="project" value="UniProtKB-KW"/>
</dbReference>
<dbReference type="PROSITE" id="PS00211">
    <property type="entry name" value="ABC_TRANSPORTER_1"/>
    <property type="match status" value="1"/>
</dbReference>
<dbReference type="SUPFAM" id="SSF50331">
    <property type="entry name" value="MOP-like"/>
    <property type="match status" value="1"/>
</dbReference>
<accession>A0A544QUI2</accession>
<feature type="domain" description="ABC transporter" evidence="5">
    <location>
        <begin position="3"/>
        <end position="239"/>
    </location>
</feature>
<dbReference type="PANTHER" id="PTHR43875:SF1">
    <property type="entry name" value="OSMOPROTECTIVE COMPOUNDS UPTAKE ATP-BINDING PROTEIN GGTA"/>
    <property type="match status" value="1"/>
</dbReference>
<dbReference type="Pfam" id="PF00005">
    <property type="entry name" value="ABC_tran"/>
    <property type="match status" value="1"/>
</dbReference>
<dbReference type="Gene3D" id="3.40.50.300">
    <property type="entry name" value="P-loop containing nucleotide triphosphate hydrolases"/>
    <property type="match status" value="1"/>
</dbReference>
<evidence type="ECO:0000256" key="4">
    <source>
        <dbReference type="ARBA" id="ARBA00066388"/>
    </source>
</evidence>
<dbReference type="InterPro" id="IPR047641">
    <property type="entry name" value="ABC_transpr_MalK/UgpC-like"/>
</dbReference>
<dbReference type="SUPFAM" id="SSF52540">
    <property type="entry name" value="P-loop containing nucleoside triphosphate hydrolases"/>
    <property type="match status" value="1"/>
</dbReference>
<protein>
    <recommendedName>
        <fullName evidence="4">ABC-type quaternary amine transporter</fullName>
        <ecNumber evidence="4">7.6.2.9</ecNumber>
    </recommendedName>
</protein>
<gene>
    <name evidence="6" type="ORF">EXD82_06920</name>
</gene>
<evidence type="ECO:0000256" key="2">
    <source>
        <dbReference type="ARBA" id="ARBA00022741"/>
    </source>
</evidence>
<keyword evidence="1" id="KW-0813">Transport</keyword>
<dbReference type="SMART" id="SM00382">
    <property type="entry name" value="AAA"/>
    <property type="match status" value="1"/>
</dbReference>